<name>A0A2K8KCK7_9RHOB</name>
<dbReference type="KEGG" id="rbg:BG454_16265"/>
<organism evidence="2 3">
    <name type="scientific">Roseinatronobacter bogoriensis subsp. barguzinensis</name>
    <dbReference type="NCBI Taxonomy" id="441209"/>
    <lineage>
        <taxon>Bacteria</taxon>
        <taxon>Pseudomonadati</taxon>
        <taxon>Pseudomonadota</taxon>
        <taxon>Alphaproteobacteria</taxon>
        <taxon>Rhodobacterales</taxon>
        <taxon>Paracoccaceae</taxon>
        <taxon>Roseinatronobacter</taxon>
    </lineage>
</organism>
<gene>
    <name evidence="2" type="ORF">BG454_16265</name>
</gene>
<evidence type="ECO:0000256" key="1">
    <source>
        <dbReference type="SAM" id="SignalP"/>
    </source>
</evidence>
<reference evidence="2 3" key="1">
    <citation type="submission" date="2017-11" db="EMBL/GenBank/DDBJ databases">
        <title>Revised Sequence and Annotation of the Rhodobaca barguzinensis strain alga05 Genome.</title>
        <authorList>
            <person name="Kopejtka K."/>
            <person name="Tomasch J.M."/>
            <person name="Bunk B."/>
            <person name="Koblizek M."/>
        </authorList>
    </citation>
    <scope>NUCLEOTIDE SEQUENCE [LARGE SCALE GENOMIC DNA]</scope>
    <source>
        <strain evidence="3">alga05</strain>
    </source>
</reference>
<protein>
    <submittedName>
        <fullName evidence="2">Uncharacterized protein</fullName>
    </submittedName>
</protein>
<accession>A0A2K8KCK7</accession>
<dbReference type="EMBL" id="CP024899">
    <property type="protein sequence ID" value="ATX67177.1"/>
    <property type="molecule type" value="Genomic_DNA"/>
</dbReference>
<keyword evidence="1" id="KW-0732">Signal</keyword>
<dbReference type="STRING" id="441209.GCA_001870665_03038"/>
<keyword evidence="3" id="KW-1185">Reference proteome</keyword>
<evidence type="ECO:0000313" key="3">
    <source>
        <dbReference type="Proteomes" id="UP000228948"/>
    </source>
</evidence>
<dbReference type="OrthoDB" id="7956241at2"/>
<feature type="chain" id="PRO_5014713489" evidence="1">
    <location>
        <begin position="24"/>
        <end position="349"/>
    </location>
</feature>
<feature type="signal peptide" evidence="1">
    <location>
        <begin position="1"/>
        <end position="23"/>
    </location>
</feature>
<evidence type="ECO:0000313" key="2">
    <source>
        <dbReference type="EMBL" id="ATX67177.1"/>
    </source>
</evidence>
<proteinExistence type="predicted"/>
<dbReference type="RefSeq" id="WP_071481621.1">
    <property type="nucleotide sequence ID" value="NZ_CP024899.1"/>
</dbReference>
<sequence length="349" mass="37092">MDKKIILRGVAILCTGISASIFAVNQLSGNSKPEGHVDFAQLQAQPTKVMGASLVGGSAKLNLGETAERVDLTVLVEGAEGPAQPSRNAGPTVTNIMQVSQSTSEDAREKSAIATAEEGCSPTLSAAPMVDALIELSLDAPCHPNERLVISHNDLAFSASTDEEGRFSAYVPALATEAKIDVFLAEDIYLQAAASVPEADDHVRVALQWSGEASFALHAYHDGASHGENGHVHALRPFDPNLEESFLISLGESGGPEPMVAEIYSVPATFVENSRLEIEFQFNEQQCGQEFTAFLADNRTDGLGTLKEVTFAVADCPTDAGLAIMEIDLGHEQSDTMLNSSLIPEQLRD</sequence>
<dbReference type="Proteomes" id="UP000228948">
    <property type="component" value="Chromosome"/>
</dbReference>
<dbReference type="AlphaFoldDB" id="A0A2K8KCK7"/>